<comment type="caution">
    <text evidence="2">The sequence shown here is derived from an EMBL/GenBank/DDBJ whole genome shotgun (WGS) entry which is preliminary data.</text>
</comment>
<dbReference type="GO" id="GO:0006777">
    <property type="term" value="P:Mo-molybdopterin cofactor biosynthetic process"/>
    <property type="evidence" value="ECO:0007669"/>
    <property type="project" value="InterPro"/>
</dbReference>
<dbReference type="Pfam" id="PF03205">
    <property type="entry name" value="MobB"/>
    <property type="match status" value="1"/>
</dbReference>
<reference evidence="2 3" key="1">
    <citation type="submission" date="2020-08" db="EMBL/GenBank/DDBJ databases">
        <title>Genomic Encyclopedia of Type Strains, Phase IV (KMG-IV): sequencing the most valuable type-strain genomes for metagenomic binning, comparative biology and taxonomic classification.</title>
        <authorList>
            <person name="Goeker M."/>
        </authorList>
    </citation>
    <scope>NUCLEOTIDE SEQUENCE [LARGE SCALE GENOMIC DNA]</scope>
    <source>
        <strain evidence="2 3">DSM 19163</strain>
    </source>
</reference>
<evidence type="ECO:0000259" key="1">
    <source>
        <dbReference type="Pfam" id="PF03205"/>
    </source>
</evidence>
<dbReference type="InterPro" id="IPR052539">
    <property type="entry name" value="MGD_biosynthesis_adapter"/>
</dbReference>
<accession>A0A9Q2HF23</accession>
<feature type="domain" description="Molybdopterin-guanine dinucleotide biosynthesis protein B (MobB)" evidence="1">
    <location>
        <begin position="3"/>
        <end position="112"/>
    </location>
</feature>
<protein>
    <submittedName>
        <fullName evidence="2">Molybdopterin-guanine dinucleotide biosynthesis protein B</fullName>
    </submittedName>
</protein>
<dbReference type="InterPro" id="IPR027417">
    <property type="entry name" value="P-loop_NTPase"/>
</dbReference>
<evidence type="ECO:0000313" key="3">
    <source>
        <dbReference type="Proteomes" id="UP000579136"/>
    </source>
</evidence>
<dbReference type="InterPro" id="IPR004435">
    <property type="entry name" value="MobB_dom"/>
</dbReference>
<dbReference type="PANTHER" id="PTHR40072">
    <property type="entry name" value="MOLYBDOPTERIN-GUANINE DINUCLEOTIDE BIOSYNTHESIS ADAPTER PROTEIN-RELATED"/>
    <property type="match status" value="1"/>
</dbReference>
<dbReference type="RefSeq" id="WP_183673214.1">
    <property type="nucleotide sequence ID" value="NZ_CBCRYX010000002.1"/>
</dbReference>
<dbReference type="PANTHER" id="PTHR40072:SF1">
    <property type="entry name" value="MOLYBDOPTERIN-GUANINE DINUCLEOTIDE BIOSYNTHESIS ADAPTER PROTEIN"/>
    <property type="match status" value="1"/>
</dbReference>
<organism evidence="2 3">
    <name type="scientific">Nosocomiicoccus ampullae</name>
    <dbReference type="NCBI Taxonomy" id="489910"/>
    <lineage>
        <taxon>Bacteria</taxon>
        <taxon>Bacillati</taxon>
        <taxon>Bacillota</taxon>
        <taxon>Bacilli</taxon>
        <taxon>Bacillales</taxon>
        <taxon>Staphylococcaceae</taxon>
        <taxon>Nosocomiicoccus</taxon>
    </lineage>
</organism>
<dbReference type="EMBL" id="JACHHF010000003">
    <property type="protein sequence ID" value="MBB5175688.1"/>
    <property type="molecule type" value="Genomic_DNA"/>
</dbReference>
<dbReference type="AlphaFoldDB" id="A0A9Q2HF23"/>
<dbReference type="Gene3D" id="3.40.50.300">
    <property type="entry name" value="P-loop containing nucleotide triphosphate hydrolases"/>
    <property type="match status" value="1"/>
</dbReference>
<dbReference type="Proteomes" id="UP000579136">
    <property type="component" value="Unassembled WGS sequence"/>
</dbReference>
<name>A0A9Q2HF23_9STAP</name>
<dbReference type="GO" id="GO:0005525">
    <property type="term" value="F:GTP binding"/>
    <property type="evidence" value="ECO:0007669"/>
    <property type="project" value="InterPro"/>
</dbReference>
<dbReference type="NCBIfam" id="TIGR00176">
    <property type="entry name" value="mobB"/>
    <property type="match status" value="1"/>
</dbReference>
<keyword evidence="3" id="KW-1185">Reference proteome</keyword>
<sequence>MKILQVVGYKDTGKTTLIVEFLKILKSLNLKAAVIKHHHVDIDDTTDTGKFSRYSEFTIMNTPNYIIQHEHRRPNLNDQIKTLNDKVDVVLIEGYKNEDYEKIVLTHSFTGEKGDIRDLSLTNVVNYYNVASEKDAILQWFEGWSIDK</sequence>
<gene>
    <name evidence="2" type="ORF">HNQ45_000563</name>
</gene>
<proteinExistence type="predicted"/>
<evidence type="ECO:0000313" key="2">
    <source>
        <dbReference type="EMBL" id="MBB5175688.1"/>
    </source>
</evidence>
<dbReference type="SUPFAM" id="SSF52540">
    <property type="entry name" value="P-loop containing nucleoside triphosphate hydrolases"/>
    <property type="match status" value="1"/>
</dbReference>